<evidence type="ECO:0000313" key="3">
    <source>
        <dbReference type="Proteomes" id="UP000007148"/>
    </source>
</evidence>
<protein>
    <submittedName>
        <fullName evidence="2">Uncharacterized protein</fullName>
    </submittedName>
</protein>
<dbReference type="HOGENOM" id="CLU_790144_0_0_1"/>
<organism evidence="2 3">
    <name type="scientific">Serendipita indica (strain DSM 11827)</name>
    <name type="common">Root endophyte fungus</name>
    <name type="synonym">Piriformospora indica</name>
    <dbReference type="NCBI Taxonomy" id="1109443"/>
    <lineage>
        <taxon>Eukaryota</taxon>
        <taxon>Fungi</taxon>
        <taxon>Dikarya</taxon>
        <taxon>Basidiomycota</taxon>
        <taxon>Agaricomycotina</taxon>
        <taxon>Agaricomycetes</taxon>
        <taxon>Sebacinales</taxon>
        <taxon>Serendipitaceae</taxon>
        <taxon>Serendipita</taxon>
    </lineage>
</organism>
<accession>G4TZ22</accession>
<evidence type="ECO:0000313" key="2">
    <source>
        <dbReference type="EMBL" id="CCA76565.1"/>
    </source>
</evidence>
<gene>
    <name evidence="2" type="ORF">PIIN_10558</name>
</gene>
<dbReference type="Proteomes" id="UP000007148">
    <property type="component" value="Unassembled WGS sequence"/>
</dbReference>
<proteinExistence type="predicted"/>
<keyword evidence="3" id="KW-1185">Reference proteome</keyword>
<reference evidence="2 3" key="1">
    <citation type="journal article" date="2011" name="PLoS Pathog.">
        <title>Endophytic Life Strategies Decoded by Genome and Transcriptome Analyses of the Mutualistic Root Symbiont Piriformospora indica.</title>
        <authorList>
            <person name="Zuccaro A."/>
            <person name="Lahrmann U."/>
            <person name="Guldener U."/>
            <person name="Langen G."/>
            <person name="Pfiffi S."/>
            <person name="Biedenkopf D."/>
            <person name="Wong P."/>
            <person name="Samans B."/>
            <person name="Grimm C."/>
            <person name="Basiewicz M."/>
            <person name="Murat C."/>
            <person name="Martin F."/>
            <person name="Kogel K.H."/>
        </authorList>
    </citation>
    <scope>NUCLEOTIDE SEQUENCE [LARGE SCALE GENOMIC DNA]</scope>
    <source>
        <strain evidence="2 3">DSM 11827</strain>
    </source>
</reference>
<dbReference type="AlphaFoldDB" id="G4TZ22"/>
<dbReference type="InParanoid" id="G4TZ22"/>
<evidence type="ECO:0000256" key="1">
    <source>
        <dbReference type="SAM" id="MobiDB-lite"/>
    </source>
</evidence>
<dbReference type="EMBL" id="CAFZ01000834">
    <property type="protein sequence ID" value="CCA76565.1"/>
    <property type="molecule type" value="Genomic_DNA"/>
</dbReference>
<dbReference type="Gene3D" id="1.10.287.1490">
    <property type="match status" value="1"/>
</dbReference>
<name>G4TZ22_SERID</name>
<sequence length="351" mass="39968">MSQIHHLQTQDGSLPTPEEIASTSQEIRSLEDALDTLRASILKAQKRAEELQSQIDRKRAKITPHPKTSTGATFSRLYNVQSRAVECTSGNWKRVSSMAERPPFHSSRLGLSFPERSRSYSDEALDHKVLRRRVLGDILETLSISCQETDWSRFIVRPFLVSRFSSSQVVETLIIYKTVRPTNSSILSFHLSRICHLLWPSAIGVDLFAREGFPPIKGLVLANPQDRAWIQLLEYAAPHLISLGLWLETRDSLKQDESPLPVHLPELTHLTHVLELSCSWDSLKFTLALSTPRPRFYYEDSAWTADRNMSPIHQDVSSVREAFTEMDSLNADLSYFQSLEELTIHKDSVQC</sequence>
<comment type="caution">
    <text evidence="2">The sequence shown here is derived from an EMBL/GenBank/DDBJ whole genome shotgun (WGS) entry which is preliminary data.</text>
</comment>
<feature type="region of interest" description="Disordered" evidence="1">
    <location>
        <begin position="1"/>
        <end position="23"/>
    </location>
</feature>
<feature type="compositionally biased region" description="Polar residues" evidence="1">
    <location>
        <begin position="1"/>
        <end position="13"/>
    </location>
</feature>